<comment type="caution">
    <text evidence="1">The sequence shown here is derived from an EMBL/GenBank/DDBJ whole genome shotgun (WGS) entry which is preliminary data.</text>
</comment>
<gene>
    <name evidence="1" type="ORF">A2U01_0002848</name>
</gene>
<name>A0A392M3T5_9FABA</name>
<evidence type="ECO:0000313" key="2">
    <source>
        <dbReference type="Proteomes" id="UP000265520"/>
    </source>
</evidence>
<dbReference type="PANTHER" id="PTHR11439:SF463">
    <property type="entry name" value="REVERSE TRANSCRIPTASE TY1_COPIA-TYPE DOMAIN-CONTAINING PROTEIN"/>
    <property type="match status" value="1"/>
</dbReference>
<dbReference type="CDD" id="cd09272">
    <property type="entry name" value="RNase_HI_RT_Ty1"/>
    <property type="match status" value="1"/>
</dbReference>
<protein>
    <submittedName>
        <fullName evidence="1">Retrovirus-related Pol polyprotein from transposon TNT 1-94</fullName>
    </submittedName>
</protein>
<keyword evidence="2" id="KW-1185">Reference proteome</keyword>
<organism evidence="1 2">
    <name type="scientific">Trifolium medium</name>
    <dbReference type="NCBI Taxonomy" id="97028"/>
    <lineage>
        <taxon>Eukaryota</taxon>
        <taxon>Viridiplantae</taxon>
        <taxon>Streptophyta</taxon>
        <taxon>Embryophyta</taxon>
        <taxon>Tracheophyta</taxon>
        <taxon>Spermatophyta</taxon>
        <taxon>Magnoliopsida</taxon>
        <taxon>eudicotyledons</taxon>
        <taxon>Gunneridae</taxon>
        <taxon>Pentapetalae</taxon>
        <taxon>rosids</taxon>
        <taxon>fabids</taxon>
        <taxon>Fabales</taxon>
        <taxon>Fabaceae</taxon>
        <taxon>Papilionoideae</taxon>
        <taxon>50 kb inversion clade</taxon>
        <taxon>NPAAA clade</taxon>
        <taxon>Hologalegina</taxon>
        <taxon>IRL clade</taxon>
        <taxon>Trifolieae</taxon>
        <taxon>Trifolium</taxon>
    </lineage>
</organism>
<dbReference type="AlphaFoldDB" id="A0A392M3T5"/>
<dbReference type="PANTHER" id="PTHR11439">
    <property type="entry name" value="GAG-POL-RELATED RETROTRANSPOSON"/>
    <property type="match status" value="1"/>
</dbReference>
<dbReference type="EMBL" id="LXQA010003135">
    <property type="protein sequence ID" value="MCH82052.1"/>
    <property type="molecule type" value="Genomic_DNA"/>
</dbReference>
<dbReference type="Proteomes" id="UP000265520">
    <property type="component" value="Unassembled WGS sequence"/>
</dbReference>
<proteinExistence type="predicted"/>
<sequence>MALATSELLWVQSLLTELSVPFSSPTVFCDNLSTIALAHNPVLHARTKHMELDLFFVREKVMQRQLAVLHVPSHLQYADIMTKALPPTQFENLRTKLTLSDSSPS</sequence>
<reference evidence="1 2" key="1">
    <citation type="journal article" date="2018" name="Front. Plant Sci.">
        <title>Red Clover (Trifolium pratense) and Zigzag Clover (T. medium) - A Picture of Genomic Similarities and Differences.</title>
        <authorList>
            <person name="Dluhosova J."/>
            <person name="Istvanek J."/>
            <person name="Nedelnik J."/>
            <person name="Repkova J."/>
        </authorList>
    </citation>
    <scope>NUCLEOTIDE SEQUENCE [LARGE SCALE GENOMIC DNA]</scope>
    <source>
        <strain evidence="2">cv. 10/8</strain>
        <tissue evidence="1">Leaf</tissue>
    </source>
</reference>
<evidence type="ECO:0000313" key="1">
    <source>
        <dbReference type="EMBL" id="MCH82052.1"/>
    </source>
</evidence>
<accession>A0A392M3T5</accession>